<keyword evidence="3 7" id="KW-0812">Transmembrane</keyword>
<feature type="compositionally biased region" description="Acidic residues" evidence="6">
    <location>
        <begin position="593"/>
        <end position="610"/>
    </location>
</feature>
<dbReference type="InterPro" id="IPR000014">
    <property type="entry name" value="PAS"/>
</dbReference>
<feature type="compositionally biased region" description="Low complexity" evidence="6">
    <location>
        <begin position="643"/>
        <end position="654"/>
    </location>
</feature>
<dbReference type="SUPFAM" id="SSF55785">
    <property type="entry name" value="PYP-like sensor domain (PAS domain)"/>
    <property type="match status" value="2"/>
</dbReference>
<feature type="region of interest" description="Disordered" evidence="6">
    <location>
        <begin position="462"/>
        <end position="481"/>
    </location>
</feature>
<comment type="caution">
    <text evidence="9">The sequence shown here is derived from an EMBL/GenBank/DDBJ whole genome shotgun (WGS) entry which is preliminary data.</text>
</comment>
<dbReference type="Pfam" id="PF08447">
    <property type="entry name" value="PAS_3"/>
    <property type="match status" value="1"/>
</dbReference>
<dbReference type="EMBL" id="JAZGSY010000363">
    <property type="protein sequence ID" value="KAL1836812.1"/>
    <property type="molecule type" value="Genomic_DNA"/>
</dbReference>
<keyword evidence="5 7" id="KW-0472">Membrane</keyword>
<dbReference type="PANTHER" id="PTHR21236:SF1">
    <property type="entry name" value="PROTEIN YIPF6"/>
    <property type="match status" value="1"/>
</dbReference>
<sequence>MDPRDQTFMTIHNLTADANILFASDSIYGILGYQPDEVKGKSAFEYFHPDEVPFARSVHSRGVLLDKAAVLHYARILSKSGQWMSCECCFTVVHNVLVASTSIYYKGERSERRARDAPHIRRIFSSSPRDPRYQMLEHLSPKFKMPPMEREPRAALILNRFTRNLSIMYATDAVTKILGVRPDELLDKPFYECIQSNCLDEAERCLESAKANESIAYLRFWYKDPRVDPHEPVEEDEEDADAMDDVDNESSAGESDVDIKDPFIKEESCMDIDQDGAEDRRRGGEKVVPQDDPGASRCRSPQTFELEAVVSCTSDGLVVVLRRARPPIPDPQPPVIPAPFNYENGLFAAPWGLQPIEPSIPPNLIYTVRPPFLPQYMPLRECVKAAGGPPFDQLMRSIRDVAVFAWAVTGINPSLANYMHGRPSIGAEAVDGLPAWKPDYSPSSYPPPEDLPSPTADCHELPKDGAPRAFFSRTNPPTYPYRTRHASLDENMYDPGGGCSRRAGWPPSGDASSACSHVDEFCRPPLRPAFSYDALHDHAGMQRQQQRQAPSYLPEPGPSTTLRYGFPGEGWAGSDPCSSASRRRDYTNVPAVDIDDDDDDADLIDPDDADLNTFDDPLASATTGQPSSSSSSRTQQLQGTIGSSSSASHDNASSWTTRLTSGGEHRAAPRSTIDESVWATLRRDLLAIWRKLLAVLYPRHLFAALGPSSGGDGGGGGGLRGAYASLRAGGLQGAREFAGRVLDAESLLHGDRREVVFSGVFAMVWVGMAVVTVQIKLLGGNISFAQSICVIGYTLFPLVIAALLSALSLHWIARIPVYLVLVLWSLAAGVSILSGSGVVKNRVGLAVYPLFVFYLGLGCLCFIS</sequence>
<proteinExistence type="inferred from homology"/>
<dbReference type="PANTHER" id="PTHR21236">
    <property type="entry name" value="GOLGI MEMBRANE PROTEIN YIP1"/>
    <property type="match status" value="1"/>
</dbReference>
<name>A0ABR3V4V9_HUMIN</name>
<dbReference type="Proteomes" id="UP001583172">
    <property type="component" value="Unassembled WGS sequence"/>
</dbReference>
<dbReference type="InterPro" id="IPR013655">
    <property type="entry name" value="PAS_fold_3"/>
</dbReference>
<evidence type="ECO:0000256" key="2">
    <source>
        <dbReference type="ARBA" id="ARBA00010596"/>
    </source>
</evidence>
<feature type="domain" description="PAS" evidence="8">
    <location>
        <begin position="14"/>
        <end position="51"/>
    </location>
</feature>
<reference evidence="9 10" key="1">
    <citation type="journal article" date="2024" name="Commun. Biol.">
        <title>Comparative genomic analysis of thermophilic fungi reveals convergent evolutionary adaptations and gene losses.</title>
        <authorList>
            <person name="Steindorff A.S."/>
            <person name="Aguilar-Pontes M.V."/>
            <person name="Robinson A.J."/>
            <person name="Andreopoulos B."/>
            <person name="LaButti K."/>
            <person name="Kuo A."/>
            <person name="Mondo S."/>
            <person name="Riley R."/>
            <person name="Otillar R."/>
            <person name="Haridas S."/>
            <person name="Lipzen A."/>
            <person name="Grimwood J."/>
            <person name="Schmutz J."/>
            <person name="Clum A."/>
            <person name="Reid I.D."/>
            <person name="Moisan M.C."/>
            <person name="Butler G."/>
            <person name="Nguyen T.T.M."/>
            <person name="Dewar K."/>
            <person name="Conant G."/>
            <person name="Drula E."/>
            <person name="Henrissat B."/>
            <person name="Hansel C."/>
            <person name="Singer S."/>
            <person name="Hutchinson M.I."/>
            <person name="de Vries R.P."/>
            <person name="Natvig D.O."/>
            <person name="Powell A.J."/>
            <person name="Tsang A."/>
            <person name="Grigoriev I.V."/>
        </authorList>
    </citation>
    <scope>NUCLEOTIDE SEQUENCE [LARGE SCALE GENOMIC DNA]</scope>
    <source>
        <strain evidence="9 10">CBS 620.91</strain>
    </source>
</reference>
<evidence type="ECO:0000256" key="1">
    <source>
        <dbReference type="ARBA" id="ARBA00004141"/>
    </source>
</evidence>
<accession>A0ABR3V4V9</accession>
<dbReference type="CDD" id="cd00130">
    <property type="entry name" value="PAS"/>
    <property type="match status" value="2"/>
</dbReference>
<feature type="compositionally biased region" description="Acidic residues" evidence="6">
    <location>
        <begin position="233"/>
        <end position="248"/>
    </location>
</feature>
<feature type="region of interest" description="Disordered" evidence="6">
    <location>
        <begin position="539"/>
        <end position="670"/>
    </location>
</feature>
<keyword evidence="4 7" id="KW-1133">Transmembrane helix</keyword>
<evidence type="ECO:0000313" key="9">
    <source>
        <dbReference type="EMBL" id="KAL1836812.1"/>
    </source>
</evidence>
<comment type="subcellular location">
    <subcellularLocation>
        <location evidence="1">Membrane</location>
        <topology evidence="1">Multi-pass membrane protein</topology>
    </subcellularLocation>
</comment>
<feature type="compositionally biased region" description="Basic and acidic residues" evidence="6">
    <location>
        <begin position="257"/>
        <end position="268"/>
    </location>
</feature>
<evidence type="ECO:0000259" key="8">
    <source>
        <dbReference type="PROSITE" id="PS50112"/>
    </source>
</evidence>
<evidence type="ECO:0000256" key="7">
    <source>
        <dbReference type="SAM" id="Phobius"/>
    </source>
</evidence>
<feature type="transmembrane region" description="Helical" evidence="7">
    <location>
        <begin position="755"/>
        <end position="778"/>
    </location>
</feature>
<evidence type="ECO:0000256" key="5">
    <source>
        <dbReference type="ARBA" id="ARBA00023136"/>
    </source>
</evidence>
<organism evidence="9 10">
    <name type="scientific">Humicola insolens</name>
    <name type="common">Soft-rot fungus</name>
    <dbReference type="NCBI Taxonomy" id="85995"/>
    <lineage>
        <taxon>Eukaryota</taxon>
        <taxon>Fungi</taxon>
        <taxon>Dikarya</taxon>
        <taxon>Ascomycota</taxon>
        <taxon>Pezizomycotina</taxon>
        <taxon>Sordariomycetes</taxon>
        <taxon>Sordariomycetidae</taxon>
        <taxon>Sordariales</taxon>
        <taxon>Chaetomiaceae</taxon>
        <taxon>Mycothermus</taxon>
    </lineage>
</organism>
<evidence type="ECO:0000256" key="6">
    <source>
        <dbReference type="SAM" id="MobiDB-lite"/>
    </source>
</evidence>
<feature type="transmembrane region" description="Helical" evidence="7">
    <location>
        <begin position="817"/>
        <end position="839"/>
    </location>
</feature>
<gene>
    <name evidence="9" type="ORF">VTJ49DRAFT_4628</name>
</gene>
<feature type="region of interest" description="Disordered" evidence="6">
    <location>
        <begin position="228"/>
        <end position="299"/>
    </location>
</feature>
<feature type="compositionally biased region" description="Polar residues" evidence="6">
    <location>
        <begin position="633"/>
        <end position="642"/>
    </location>
</feature>
<evidence type="ECO:0000313" key="10">
    <source>
        <dbReference type="Proteomes" id="UP001583172"/>
    </source>
</evidence>
<protein>
    <recommendedName>
        <fullName evidence="8">PAS domain-containing protein</fullName>
    </recommendedName>
</protein>
<dbReference type="PROSITE" id="PS50112">
    <property type="entry name" value="PAS"/>
    <property type="match status" value="2"/>
</dbReference>
<feature type="compositionally biased region" description="Basic and acidic residues" evidence="6">
    <location>
        <begin position="277"/>
        <end position="289"/>
    </location>
</feature>
<evidence type="ECO:0000256" key="3">
    <source>
        <dbReference type="ARBA" id="ARBA00022692"/>
    </source>
</evidence>
<keyword evidence="10" id="KW-1185">Reference proteome</keyword>
<dbReference type="InterPro" id="IPR035965">
    <property type="entry name" value="PAS-like_dom_sf"/>
</dbReference>
<dbReference type="InterPro" id="IPR045231">
    <property type="entry name" value="Yip1/4-like"/>
</dbReference>
<evidence type="ECO:0000256" key="4">
    <source>
        <dbReference type="ARBA" id="ARBA00022989"/>
    </source>
</evidence>
<feature type="domain" description="PAS" evidence="8">
    <location>
        <begin position="167"/>
        <end position="213"/>
    </location>
</feature>
<comment type="similarity">
    <text evidence="2">Belongs to the YIP1 family.</text>
</comment>
<feature type="transmembrane region" description="Helical" evidence="7">
    <location>
        <begin position="845"/>
        <end position="863"/>
    </location>
</feature>
<feature type="transmembrane region" description="Helical" evidence="7">
    <location>
        <begin position="784"/>
        <end position="805"/>
    </location>
</feature>
<dbReference type="Pfam" id="PF04893">
    <property type="entry name" value="Yip1"/>
    <property type="match status" value="1"/>
</dbReference>
<dbReference type="InterPro" id="IPR006977">
    <property type="entry name" value="Yip1_dom"/>
</dbReference>
<dbReference type="SMART" id="SM00091">
    <property type="entry name" value="PAS"/>
    <property type="match status" value="2"/>
</dbReference>
<dbReference type="Gene3D" id="3.30.450.20">
    <property type="entry name" value="PAS domain"/>
    <property type="match status" value="2"/>
</dbReference>